<dbReference type="Gene3D" id="1.10.150.130">
    <property type="match status" value="1"/>
</dbReference>
<dbReference type="Pfam" id="PF22022">
    <property type="entry name" value="Phage_int_M"/>
    <property type="match status" value="1"/>
</dbReference>
<dbReference type="PROSITE" id="PS51900">
    <property type="entry name" value="CB"/>
    <property type="match status" value="1"/>
</dbReference>
<dbReference type="GO" id="GO:0015074">
    <property type="term" value="P:DNA integration"/>
    <property type="evidence" value="ECO:0007669"/>
    <property type="project" value="UniProtKB-KW"/>
</dbReference>
<feature type="domain" description="Tyr recombinase" evidence="6">
    <location>
        <begin position="202"/>
        <end position="382"/>
    </location>
</feature>
<organism evidence="8 9">
    <name type="scientific">Marinobacterium lutimaris</name>
    <dbReference type="NCBI Taxonomy" id="568106"/>
    <lineage>
        <taxon>Bacteria</taxon>
        <taxon>Pseudomonadati</taxon>
        <taxon>Pseudomonadota</taxon>
        <taxon>Gammaproteobacteria</taxon>
        <taxon>Oceanospirillales</taxon>
        <taxon>Oceanospirillaceae</taxon>
        <taxon>Marinobacterium</taxon>
    </lineage>
</organism>
<dbReference type="Gene3D" id="1.10.443.10">
    <property type="entry name" value="Intergrase catalytic core"/>
    <property type="match status" value="1"/>
</dbReference>
<keyword evidence="9" id="KW-1185">Reference proteome</keyword>
<dbReference type="InterPro" id="IPR010998">
    <property type="entry name" value="Integrase_recombinase_N"/>
</dbReference>
<evidence type="ECO:0000256" key="1">
    <source>
        <dbReference type="ARBA" id="ARBA00008857"/>
    </source>
</evidence>
<proteinExistence type="inferred from homology"/>
<reference evidence="8 9" key="1">
    <citation type="submission" date="2016-10" db="EMBL/GenBank/DDBJ databases">
        <authorList>
            <person name="de Groot N.N."/>
        </authorList>
    </citation>
    <scope>NUCLEOTIDE SEQUENCE [LARGE SCALE GENOMIC DNA]</scope>
    <source>
        <strain evidence="8 9">DSM 22012</strain>
    </source>
</reference>
<dbReference type="AlphaFoldDB" id="A0A1H6AKT1"/>
<dbReference type="OrthoDB" id="9795573at2"/>
<dbReference type="InterPro" id="IPR002104">
    <property type="entry name" value="Integrase_catalytic"/>
</dbReference>
<evidence type="ECO:0000313" key="9">
    <source>
        <dbReference type="Proteomes" id="UP000236745"/>
    </source>
</evidence>
<comment type="similarity">
    <text evidence="1">Belongs to the 'phage' integrase family.</text>
</comment>
<dbReference type="GO" id="GO:0006310">
    <property type="term" value="P:DNA recombination"/>
    <property type="evidence" value="ECO:0007669"/>
    <property type="project" value="UniProtKB-KW"/>
</dbReference>
<dbReference type="InterPro" id="IPR025166">
    <property type="entry name" value="Integrase_DNA_bind_dom"/>
</dbReference>
<dbReference type="Gene3D" id="3.30.160.390">
    <property type="entry name" value="Integrase, DNA-binding domain"/>
    <property type="match status" value="1"/>
</dbReference>
<evidence type="ECO:0000313" key="8">
    <source>
        <dbReference type="EMBL" id="SEG49343.1"/>
    </source>
</evidence>
<dbReference type="CDD" id="cd00801">
    <property type="entry name" value="INT_P4_C"/>
    <property type="match status" value="1"/>
</dbReference>
<gene>
    <name evidence="8" type="ORF">SAMN05444390_10290</name>
</gene>
<dbReference type="InterPro" id="IPR011010">
    <property type="entry name" value="DNA_brk_join_enz"/>
</dbReference>
<keyword evidence="3 5" id="KW-0238">DNA-binding</keyword>
<evidence type="ECO:0000256" key="2">
    <source>
        <dbReference type="ARBA" id="ARBA00022908"/>
    </source>
</evidence>
<dbReference type="InterPro" id="IPR013762">
    <property type="entry name" value="Integrase-like_cat_sf"/>
</dbReference>
<name>A0A1H6AKT1_9GAMM</name>
<dbReference type="PROSITE" id="PS51898">
    <property type="entry name" value="TYR_RECOMBINASE"/>
    <property type="match status" value="1"/>
</dbReference>
<accession>A0A1H6AKT1</accession>
<feature type="domain" description="Core-binding (CB)" evidence="7">
    <location>
        <begin position="98"/>
        <end position="179"/>
    </location>
</feature>
<dbReference type="PANTHER" id="PTHR30629:SF2">
    <property type="entry name" value="PROPHAGE INTEGRASE INTS-RELATED"/>
    <property type="match status" value="1"/>
</dbReference>
<keyword evidence="4" id="KW-0233">DNA recombination</keyword>
<keyword evidence="2" id="KW-0229">DNA integration</keyword>
<protein>
    <submittedName>
        <fullName evidence="8">Integrase</fullName>
    </submittedName>
</protein>
<dbReference type="Pfam" id="PF00589">
    <property type="entry name" value="Phage_integrase"/>
    <property type="match status" value="1"/>
</dbReference>
<dbReference type="RefSeq" id="WP_104003203.1">
    <property type="nucleotide sequence ID" value="NZ_FNVQ01000002.1"/>
</dbReference>
<evidence type="ECO:0000256" key="4">
    <source>
        <dbReference type="ARBA" id="ARBA00023172"/>
    </source>
</evidence>
<evidence type="ECO:0000256" key="3">
    <source>
        <dbReference type="ARBA" id="ARBA00023125"/>
    </source>
</evidence>
<dbReference type="PANTHER" id="PTHR30629">
    <property type="entry name" value="PROPHAGE INTEGRASE"/>
    <property type="match status" value="1"/>
</dbReference>
<dbReference type="GO" id="GO:0003677">
    <property type="term" value="F:DNA binding"/>
    <property type="evidence" value="ECO:0007669"/>
    <property type="project" value="UniProtKB-UniRule"/>
</dbReference>
<dbReference type="Proteomes" id="UP000236745">
    <property type="component" value="Unassembled WGS sequence"/>
</dbReference>
<dbReference type="InterPro" id="IPR044068">
    <property type="entry name" value="CB"/>
</dbReference>
<dbReference type="Pfam" id="PF13356">
    <property type="entry name" value="Arm-DNA-bind_3"/>
    <property type="match status" value="1"/>
</dbReference>
<evidence type="ECO:0000259" key="7">
    <source>
        <dbReference type="PROSITE" id="PS51900"/>
    </source>
</evidence>
<dbReference type="InterPro" id="IPR050808">
    <property type="entry name" value="Phage_Integrase"/>
</dbReference>
<evidence type="ECO:0000256" key="5">
    <source>
        <dbReference type="PROSITE-ProRule" id="PRU01248"/>
    </source>
</evidence>
<dbReference type="EMBL" id="FNVQ01000002">
    <property type="protein sequence ID" value="SEG49343.1"/>
    <property type="molecule type" value="Genomic_DNA"/>
</dbReference>
<sequence length="411" mass="46403">MPLTDKQAKAAAPAEKDYKLADEKGLFLLVKRNGAKYWRMKYRFAGKEKLLSIGVYPETSLKAARTKRDEARQLLAEGTDPSVAKRARKQATITAALNSFEAIALEWHQLKSAGWAQSNADKIKGRMEKYLFPVIGSRPIDSIEAPELLTLIRKIEAKEHYETAHRVRSYASKVFKYAIATGRASRDPAGDLVGTLKPKQTKHYAAITTPQEFGRLLLAIDNYQGTPAVIAALKCSALWFCRPGELRQTEWAEVDFDNQMIVIPGDRMKMRNDHIIPLSRQSIEILRELEPLTRRSKYVFPGVRGASRPLSENGVRTALLNMGYDNNTHTAHGFRATARTLLDEVLGYRFEWIEQQLAHEVRDTNGRAYNRTQHLEQRREMMQRWADYLDQLKTAAAAGNVISASFGGRAG</sequence>
<dbReference type="InterPro" id="IPR038488">
    <property type="entry name" value="Integrase_DNA-bd_sf"/>
</dbReference>
<dbReference type="InterPro" id="IPR053876">
    <property type="entry name" value="Phage_int_M"/>
</dbReference>
<evidence type="ECO:0000259" key="6">
    <source>
        <dbReference type="PROSITE" id="PS51898"/>
    </source>
</evidence>
<dbReference type="SUPFAM" id="SSF56349">
    <property type="entry name" value="DNA breaking-rejoining enzymes"/>
    <property type="match status" value="1"/>
</dbReference>